<dbReference type="EMBL" id="CAJPDR010001373">
    <property type="protein sequence ID" value="CAF9943858.1"/>
    <property type="molecule type" value="Genomic_DNA"/>
</dbReference>
<keyword evidence="2" id="KW-1133">Transmembrane helix</keyword>
<feature type="transmembrane region" description="Helical" evidence="2">
    <location>
        <begin position="71"/>
        <end position="90"/>
    </location>
</feature>
<feature type="transmembrane region" description="Helical" evidence="2">
    <location>
        <begin position="139"/>
        <end position="159"/>
    </location>
</feature>
<feature type="compositionally biased region" description="Basic residues" evidence="1">
    <location>
        <begin position="176"/>
        <end position="188"/>
    </location>
</feature>
<evidence type="ECO:0000313" key="4">
    <source>
        <dbReference type="Proteomes" id="UP000664203"/>
    </source>
</evidence>
<dbReference type="Proteomes" id="UP000664203">
    <property type="component" value="Unassembled WGS sequence"/>
</dbReference>
<keyword evidence="2" id="KW-0472">Membrane</keyword>
<evidence type="ECO:0000256" key="2">
    <source>
        <dbReference type="SAM" id="Phobius"/>
    </source>
</evidence>
<comment type="caution">
    <text evidence="3">The sequence shown here is derived from an EMBL/GenBank/DDBJ whole genome shotgun (WGS) entry which is preliminary data.</text>
</comment>
<accession>A0A8H3JAK2</accession>
<keyword evidence="2" id="KW-0812">Transmembrane</keyword>
<name>A0A8H3JAK2_9LECA</name>
<organism evidence="3 4">
    <name type="scientific">Alectoria fallacina</name>
    <dbReference type="NCBI Taxonomy" id="1903189"/>
    <lineage>
        <taxon>Eukaryota</taxon>
        <taxon>Fungi</taxon>
        <taxon>Dikarya</taxon>
        <taxon>Ascomycota</taxon>
        <taxon>Pezizomycotina</taxon>
        <taxon>Lecanoromycetes</taxon>
        <taxon>OSLEUM clade</taxon>
        <taxon>Lecanoromycetidae</taxon>
        <taxon>Lecanorales</taxon>
        <taxon>Lecanorineae</taxon>
        <taxon>Parmeliaceae</taxon>
        <taxon>Alectoria</taxon>
    </lineage>
</organism>
<keyword evidence="4" id="KW-1185">Reference proteome</keyword>
<evidence type="ECO:0000256" key="1">
    <source>
        <dbReference type="SAM" id="MobiDB-lite"/>
    </source>
</evidence>
<evidence type="ECO:0008006" key="5">
    <source>
        <dbReference type="Google" id="ProtNLM"/>
    </source>
</evidence>
<feature type="transmembrane region" description="Helical" evidence="2">
    <location>
        <begin position="41"/>
        <end position="59"/>
    </location>
</feature>
<sequence>MLGYIFFTFWRLFEIVTLIPTLGMLAYFVSLNQKANRLSPASILTLFIVSTLAAVWAIVTLFRRKSTQRSTLYVAFVDLCFVGAFVAGVYELRGISKANCSSITDSGPTYLSVGTNGISGSSGISANIKKDCAMQKASFAFGIMNCIFFFITFTILLFMHRTRDDDNVQYRTEVTRKRRSHDSRRGHSRSGGGGGSTRRRSSRDSRRYYV</sequence>
<dbReference type="AlphaFoldDB" id="A0A8H3JAK2"/>
<protein>
    <recommendedName>
        <fullName evidence="5">MARVEL domain-containing protein</fullName>
    </recommendedName>
</protein>
<evidence type="ECO:0000313" key="3">
    <source>
        <dbReference type="EMBL" id="CAF9943858.1"/>
    </source>
</evidence>
<dbReference type="OrthoDB" id="4918558at2759"/>
<proteinExistence type="predicted"/>
<gene>
    <name evidence="3" type="ORF">ALECFALPRED_001580</name>
</gene>
<reference evidence="3" key="1">
    <citation type="submission" date="2021-03" db="EMBL/GenBank/DDBJ databases">
        <authorList>
            <person name="Tagirdzhanova G."/>
        </authorList>
    </citation>
    <scope>NUCLEOTIDE SEQUENCE</scope>
</reference>
<feature type="region of interest" description="Disordered" evidence="1">
    <location>
        <begin position="171"/>
        <end position="210"/>
    </location>
</feature>
<feature type="transmembrane region" description="Helical" evidence="2">
    <location>
        <begin position="12"/>
        <end position="29"/>
    </location>
</feature>